<dbReference type="PANTHER" id="PTHR33939:SF1">
    <property type="entry name" value="DUF4371 DOMAIN-CONTAINING PROTEIN"/>
    <property type="match status" value="1"/>
</dbReference>
<dbReference type="AlphaFoldDB" id="A0A8R1IC29"/>
<dbReference type="Proteomes" id="UP000005237">
    <property type="component" value="Unassembled WGS sequence"/>
</dbReference>
<evidence type="ECO:0000313" key="3">
    <source>
        <dbReference type="EnsemblMetazoa" id="CJA26470a.1"/>
    </source>
</evidence>
<evidence type="ECO:0000256" key="1">
    <source>
        <dbReference type="SAM" id="Coils"/>
    </source>
</evidence>
<dbReference type="PANTHER" id="PTHR33939">
    <property type="entry name" value="PROTEIN CBG22215"/>
    <property type="match status" value="1"/>
</dbReference>
<reference evidence="3" key="2">
    <citation type="submission" date="2022-06" db="UniProtKB">
        <authorList>
            <consortium name="EnsemblMetazoa"/>
        </authorList>
    </citation>
    <scope>IDENTIFICATION</scope>
    <source>
        <strain evidence="3">DF5081</strain>
    </source>
</reference>
<proteinExistence type="predicted"/>
<feature type="region of interest" description="Disordered" evidence="2">
    <location>
        <begin position="1"/>
        <end position="20"/>
    </location>
</feature>
<dbReference type="InterPro" id="IPR036397">
    <property type="entry name" value="RNaseH_sf"/>
</dbReference>
<keyword evidence="1" id="KW-0175">Coiled coil</keyword>
<sequence>MAGHKKRQASKIPTPEELAEKRQRAILEEAEKKEIKARENEKKKAIVAEEIGVKVLGISMSDLPKHATIKSKIAHRGEDLASNVRDGIATIAAKLGSSAKGTIFGNVDLLTATLLGVSKRSVAVRAERLIRPEKAREGWQRPTRKELRKRAAEKISSDDKKKIHTFLQSVWIQKKDVRLKEMLEWAKKNIDFPYGQRVLTYVLGGMGFCFKKKTHNPNIEEREDLRAMRIKFLEKMQRLREAGSYFCYFDETWIFAGMVLEYGWQVREADPYKRAREIDKKERLPGPPKGASRGKRGIVAAVLTMDGVLPGSEKVWVSNVRASERREDYHQEMNAELYEKYMLNDVIPALVRVAAAANQPPVLIIDNAPYHNRTLENAPTKAAKKQVMKDFLTRHGALYDESAKRAELYEKVEELIASKGGRWYFKKYVVDEFAKSKGVIVHVSPLSLQKLEERKAQRRAKAEGDALRATAAAVEQSVMEEIEDEENRLEEAVADQVRIFKSEYGYLEDGYEWSGDYDEQVALFEDADDQAFDNEDEADAFAEYELMRAKERDNDESDAEE</sequence>
<feature type="coiled-coil region" evidence="1">
    <location>
        <begin position="472"/>
        <end position="499"/>
    </location>
</feature>
<protein>
    <submittedName>
        <fullName evidence="3">Uncharacterized protein</fullName>
    </submittedName>
</protein>
<accession>A0A8R1IC29</accession>
<reference evidence="4" key="1">
    <citation type="submission" date="2010-08" db="EMBL/GenBank/DDBJ databases">
        <authorList>
            <consortium name="Caenorhabditis japonica Sequencing Consortium"/>
            <person name="Wilson R.K."/>
        </authorList>
    </citation>
    <scope>NUCLEOTIDE SEQUENCE [LARGE SCALE GENOMIC DNA]</scope>
    <source>
        <strain evidence="4">DF5081</strain>
    </source>
</reference>
<evidence type="ECO:0000313" key="4">
    <source>
        <dbReference type="Proteomes" id="UP000005237"/>
    </source>
</evidence>
<name>A0A8R1IC29_CAEJA</name>
<dbReference type="GO" id="GO:0003676">
    <property type="term" value="F:nucleic acid binding"/>
    <property type="evidence" value="ECO:0007669"/>
    <property type="project" value="InterPro"/>
</dbReference>
<evidence type="ECO:0000256" key="2">
    <source>
        <dbReference type="SAM" id="MobiDB-lite"/>
    </source>
</evidence>
<keyword evidence="4" id="KW-1185">Reference proteome</keyword>
<dbReference type="EnsemblMetazoa" id="CJA26470a.1">
    <property type="protein sequence ID" value="CJA26470a.1"/>
    <property type="gene ID" value="WBGene00182042"/>
</dbReference>
<organism evidence="3 4">
    <name type="scientific">Caenorhabditis japonica</name>
    <dbReference type="NCBI Taxonomy" id="281687"/>
    <lineage>
        <taxon>Eukaryota</taxon>
        <taxon>Metazoa</taxon>
        <taxon>Ecdysozoa</taxon>
        <taxon>Nematoda</taxon>
        <taxon>Chromadorea</taxon>
        <taxon>Rhabditida</taxon>
        <taxon>Rhabditina</taxon>
        <taxon>Rhabditomorpha</taxon>
        <taxon>Rhabditoidea</taxon>
        <taxon>Rhabditidae</taxon>
        <taxon>Peloderinae</taxon>
        <taxon>Caenorhabditis</taxon>
    </lineage>
</organism>
<dbReference type="Gene3D" id="3.30.420.10">
    <property type="entry name" value="Ribonuclease H-like superfamily/Ribonuclease H"/>
    <property type="match status" value="1"/>
</dbReference>